<sequence>MAIRSGDDFYNRVGGDRIGSRQIDELIGIARGLVADNQINQAEVEFLQKWLAANLHISDQPVVRVLYERITEMLADGKLDDDEKVELLDTLNQFSNRDIGGLGEILKSTSLPLNDPEPALTFPGQRYCFTGTFNFGCRKECERAVEDLGAEVGTLTQKTNVLVIGIYATDSWKHSSFGNKIMKACEWRDSGWPICIVSEPHWRGYLST</sequence>
<dbReference type="CDD" id="cd17748">
    <property type="entry name" value="BRCT_DNA_ligase_like"/>
    <property type="match status" value="1"/>
</dbReference>
<dbReference type="EMBL" id="VITY01000021">
    <property type="protein sequence ID" value="TWB87546.1"/>
    <property type="molecule type" value="Genomic_DNA"/>
</dbReference>
<evidence type="ECO:0000313" key="2">
    <source>
        <dbReference type="Proteomes" id="UP000321304"/>
    </source>
</evidence>
<accession>A0A560KWC2</accession>
<proteinExistence type="predicted"/>
<evidence type="ECO:0000313" key="1">
    <source>
        <dbReference type="EMBL" id="TWB87546.1"/>
    </source>
</evidence>
<keyword evidence="2" id="KW-1185">Reference proteome</keyword>
<protein>
    <submittedName>
        <fullName evidence="1">BRCA1 C Terminus (BRCT) protein</fullName>
    </submittedName>
</protein>
<dbReference type="AlphaFoldDB" id="A0A560KWC2"/>
<name>A0A560KWC2_9BRAD</name>
<dbReference type="Gene3D" id="3.40.50.10190">
    <property type="entry name" value="BRCT domain"/>
    <property type="match status" value="1"/>
</dbReference>
<reference evidence="1 2" key="1">
    <citation type="submission" date="2019-06" db="EMBL/GenBank/DDBJ databases">
        <title>Genomic Encyclopedia of Type Strains, Phase IV (KMG-V): Genome sequencing to study the core and pangenomes of soil and plant-associated prokaryotes.</title>
        <authorList>
            <person name="Whitman W."/>
        </authorList>
    </citation>
    <scope>NUCLEOTIDE SEQUENCE [LARGE SCALE GENOMIC DNA]</scope>
    <source>
        <strain evidence="1 2">BR 10355</strain>
    </source>
</reference>
<organism evidence="1 2">
    <name type="scientific">Bradyrhizobium macuxiense</name>
    <dbReference type="NCBI Taxonomy" id="1755647"/>
    <lineage>
        <taxon>Bacteria</taxon>
        <taxon>Pseudomonadati</taxon>
        <taxon>Pseudomonadota</taxon>
        <taxon>Alphaproteobacteria</taxon>
        <taxon>Hyphomicrobiales</taxon>
        <taxon>Nitrobacteraceae</taxon>
        <taxon>Bradyrhizobium</taxon>
    </lineage>
</organism>
<dbReference type="RefSeq" id="WP_146992571.1">
    <property type="nucleotide sequence ID" value="NZ_VITY01000021.1"/>
</dbReference>
<dbReference type="OrthoDB" id="5451971at2"/>
<dbReference type="Proteomes" id="UP000321304">
    <property type="component" value="Unassembled WGS sequence"/>
</dbReference>
<comment type="caution">
    <text evidence="1">The sequence shown here is derived from an EMBL/GenBank/DDBJ whole genome shotgun (WGS) entry which is preliminary data.</text>
</comment>
<dbReference type="InterPro" id="IPR036420">
    <property type="entry name" value="BRCT_dom_sf"/>
</dbReference>
<gene>
    <name evidence="1" type="ORF">FBZ93_121107</name>
</gene>
<dbReference type="SUPFAM" id="SSF52113">
    <property type="entry name" value="BRCT domain"/>
    <property type="match status" value="1"/>
</dbReference>